<protein>
    <submittedName>
        <fullName evidence="1">Uncharacterized protein</fullName>
    </submittedName>
</protein>
<organism evidence="1 2">
    <name type="scientific">Eruca vesicaria subsp. sativa</name>
    <name type="common">Garden rocket</name>
    <name type="synonym">Eruca sativa</name>
    <dbReference type="NCBI Taxonomy" id="29727"/>
    <lineage>
        <taxon>Eukaryota</taxon>
        <taxon>Viridiplantae</taxon>
        <taxon>Streptophyta</taxon>
        <taxon>Embryophyta</taxon>
        <taxon>Tracheophyta</taxon>
        <taxon>Spermatophyta</taxon>
        <taxon>Magnoliopsida</taxon>
        <taxon>eudicotyledons</taxon>
        <taxon>Gunneridae</taxon>
        <taxon>Pentapetalae</taxon>
        <taxon>rosids</taxon>
        <taxon>malvids</taxon>
        <taxon>Brassicales</taxon>
        <taxon>Brassicaceae</taxon>
        <taxon>Brassiceae</taxon>
        <taxon>Eruca</taxon>
    </lineage>
</organism>
<gene>
    <name evidence="1" type="ORF">ERUC_LOCUS42880</name>
</gene>
<dbReference type="AlphaFoldDB" id="A0ABC8M4A2"/>
<keyword evidence="2" id="KW-1185">Reference proteome</keyword>
<reference evidence="1 2" key="1">
    <citation type="submission" date="2022-03" db="EMBL/GenBank/DDBJ databases">
        <authorList>
            <person name="Macdonald S."/>
            <person name="Ahmed S."/>
            <person name="Newling K."/>
        </authorList>
    </citation>
    <scope>NUCLEOTIDE SEQUENCE [LARGE SCALE GENOMIC DNA]</scope>
</reference>
<dbReference type="Proteomes" id="UP001642260">
    <property type="component" value="Unassembled WGS sequence"/>
</dbReference>
<comment type="caution">
    <text evidence="1">The sequence shown here is derived from an EMBL/GenBank/DDBJ whole genome shotgun (WGS) entry which is preliminary data.</text>
</comment>
<proteinExistence type="predicted"/>
<dbReference type="EMBL" id="CAKOAT010895153">
    <property type="protein sequence ID" value="CAH8390397.1"/>
    <property type="molecule type" value="Genomic_DNA"/>
</dbReference>
<accession>A0ABC8M4A2</accession>
<name>A0ABC8M4A2_ERUVS</name>
<evidence type="ECO:0000313" key="2">
    <source>
        <dbReference type="Proteomes" id="UP001642260"/>
    </source>
</evidence>
<sequence>MEDKRTNILVISGNYDLMYPIKGYRQMDVFMMLAVPESSSPSFYHCANVTWLWASQDPQRASATMINGGGPIPPVPPVRVCVTNMVVDIT</sequence>
<evidence type="ECO:0000313" key="1">
    <source>
        <dbReference type="EMBL" id="CAH8390397.1"/>
    </source>
</evidence>